<reference evidence="2" key="1">
    <citation type="submission" date="2021-11" db="EMBL/GenBank/DDBJ databases">
        <title>Genome sequence.</title>
        <authorList>
            <person name="Sun Q."/>
        </authorList>
    </citation>
    <scope>NUCLEOTIDE SEQUENCE</scope>
    <source>
        <strain evidence="2">JC740</strain>
    </source>
</reference>
<sequence length="565" mass="62529">MTSTTLAQNPRSTREGNQAGNVPGDLPGGKRVSINRRVEHAFRIEPVVQRFKARRGEVIPFTFQVTSTGKTMQVDVSPVQLRQEETGIILHDEHSPPMDGVRFSTPTRFTLNAGETVELKGTVTVPLTKTNYLSFGLLVRDHGVIKENETTDAPAAATQASIRYVTQYVLRVDIETGVVDTSGMDQLVLENATIISKDGMPYVQAYVHNPSDFALECRVRSELAQSNTSGTRHRSTLDPVSLFMPARANLNDDDKYLVRMMPHARLRLEAPLETTFINGAYDLSLQVSNGRRTMKERVFQQNLMADRFRALDTKIASLGPGVTLEPAQIELGRVEGTQRMITLQVSNHSESDQQIHLVPRDHLGDPIQRLMLSKSKFEIAAGRTKTIRAMLRGKSDLSAEWGTLDVIRRDLDSPNEVASAAALPLELVHAERPALQVEAGPLQWANLTAGKGFVMELSNHGQGYAPIHAELLLGRDDGSRPHRMLDGFGRWLAPGQKRELQFFVPDDLVAGKYQVRLQVRSRENVTLKEQVVVLQITDEMLGGTNATVIPANSISAINGELESVR</sequence>
<evidence type="ECO:0000313" key="2">
    <source>
        <dbReference type="EMBL" id="MCC9642164.1"/>
    </source>
</evidence>
<dbReference type="Proteomes" id="UP001430306">
    <property type="component" value="Unassembled WGS sequence"/>
</dbReference>
<feature type="region of interest" description="Disordered" evidence="1">
    <location>
        <begin position="1"/>
        <end position="30"/>
    </location>
</feature>
<organism evidence="2 3">
    <name type="scientific">Rhodopirellula halodulae</name>
    <dbReference type="NCBI Taxonomy" id="2894198"/>
    <lineage>
        <taxon>Bacteria</taxon>
        <taxon>Pseudomonadati</taxon>
        <taxon>Planctomycetota</taxon>
        <taxon>Planctomycetia</taxon>
        <taxon>Pirellulales</taxon>
        <taxon>Pirellulaceae</taxon>
        <taxon>Rhodopirellula</taxon>
    </lineage>
</organism>
<feature type="compositionally biased region" description="Polar residues" evidence="1">
    <location>
        <begin position="1"/>
        <end position="20"/>
    </location>
</feature>
<name>A0ABS8NF36_9BACT</name>
<accession>A0ABS8NF36</accession>
<evidence type="ECO:0000313" key="3">
    <source>
        <dbReference type="Proteomes" id="UP001430306"/>
    </source>
</evidence>
<proteinExistence type="predicted"/>
<protein>
    <submittedName>
        <fullName evidence="2">Uncharacterized protein</fullName>
    </submittedName>
</protein>
<dbReference type="EMBL" id="JAJKFW010000016">
    <property type="protein sequence ID" value="MCC9642164.1"/>
    <property type="molecule type" value="Genomic_DNA"/>
</dbReference>
<gene>
    <name evidence="2" type="ORF">LOC71_07755</name>
</gene>
<dbReference type="RefSeq" id="WP_230272876.1">
    <property type="nucleotide sequence ID" value="NZ_JAJKFW010000016.1"/>
</dbReference>
<evidence type="ECO:0000256" key="1">
    <source>
        <dbReference type="SAM" id="MobiDB-lite"/>
    </source>
</evidence>
<comment type="caution">
    <text evidence="2">The sequence shown here is derived from an EMBL/GenBank/DDBJ whole genome shotgun (WGS) entry which is preliminary data.</text>
</comment>
<keyword evidence="3" id="KW-1185">Reference proteome</keyword>